<feature type="binding site" description="axial binding residue" evidence="14">
    <location>
        <position position="440"/>
    </location>
    <ligand>
        <name>heme</name>
        <dbReference type="ChEBI" id="CHEBI:30413"/>
    </ligand>
    <ligandPart>
        <name>Fe</name>
        <dbReference type="ChEBI" id="CHEBI:18248"/>
    </ligandPart>
</feature>
<dbReference type="PROSITE" id="PS00086">
    <property type="entry name" value="CYTOCHROME_P450"/>
    <property type="match status" value="1"/>
</dbReference>
<evidence type="ECO:0000256" key="15">
    <source>
        <dbReference type="RuleBase" id="RU000461"/>
    </source>
</evidence>
<evidence type="ECO:0000256" key="3">
    <source>
        <dbReference type="ARBA" id="ARBA00004406"/>
    </source>
</evidence>
<evidence type="ECO:0000313" key="17">
    <source>
        <dbReference type="Ensembl" id="ENSCGRP00001018028.1"/>
    </source>
</evidence>
<protein>
    <recommendedName>
        <fullName evidence="16">Cytochrome P450</fullName>
        <ecNumber evidence="16">1.14.14.1</ecNumber>
    </recommendedName>
</protein>
<evidence type="ECO:0000256" key="7">
    <source>
        <dbReference type="ARBA" id="ARBA00022824"/>
    </source>
</evidence>
<dbReference type="FunFam" id="1.10.630.10:FF:000238">
    <property type="entry name" value="Cytochrome P450 2A6"/>
    <property type="match status" value="1"/>
</dbReference>
<evidence type="ECO:0000256" key="9">
    <source>
        <dbReference type="ARBA" id="ARBA00023002"/>
    </source>
</evidence>
<evidence type="ECO:0000256" key="8">
    <source>
        <dbReference type="ARBA" id="ARBA00022848"/>
    </source>
</evidence>
<keyword evidence="10 14" id="KW-0408">Iron</keyword>
<dbReference type="AlphaFoldDB" id="A0A3L7GXW0"/>
<dbReference type="InterPro" id="IPR036396">
    <property type="entry name" value="Cyt_P450_sf"/>
</dbReference>
<evidence type="ECO:0000256" key="16">
    <source>
        <dbReference type="RuleBase" id="RU368053"/>
    </source>
</evidence>
<evidence type="ECO:0000256" key="12">
    <source>
        <dbReference type="ARBA" id="ARBA00023136"/>
    </source>
</evidence>
<keyword evidence="5 14" id="KW-0349">Heme</keyword>
<dbReference type="Pfam" id="PF00067">
    <property type="entry name" value="p450"/>
    <property type="match status" value="1"/>
</dbReference>
<evidence type="ECO:0000313" key="18">
    <source>
        <dbReference type="Proteomes" id="UP000694386"/>
    </source>
</evidence>
<dbReference type="PRINTS" id="PR00385">
    <property type="entry name" value="P450"/>
</dbReference>
<evidence type="ECO:0000256" key="2">
    <source>
        <dbReference type="ARBA" id="ARBA00004174"/>
    </source>
</evidence>
<dbReference type="SUPFAM" id="SSF48264">
    <property type="entry name" value="Cytochrome P450"/>
    <property type="match status" value="1"/>
</dbReference>
<keyword evidence="6 14" id="KW-0479">Metal-binding</keyword>
<dbReference type="Proteomes" id="UP000694386">
    <property type="component" value="Unplaced"/>
</dbReference>
<dbReference type="InterPro" id="IPR002401">
    <property type="entry name" value="Cyt_P450_E_grp-I"/>
</dbReference>
<comment type="function">
    <text evidence="16">Cytochromes P450 are a group of heme-thiolate monooxygenases.</text>
</comment>
<dbReference type="PANTHER" id="PTHR24300">
    <property type="entry name" value="CYTOCHROME P450 508A4-RELATED"/>
    <property type="match status" value="1"/>
</dbReference>
<evidence type="ECO:0000256" key="5">
    <source>
        <dbReference type="ARBA" id="ARBA00022617"/>
    </source>
</evidence>
<proteinExistence type="inferred from homology"/>
<accession>A0A3L7GXW0</accession>
<dbReference type="GO" id="GO:0020037">
    <property type="term" value="F:heme binding"/>
    <property type="evidence" value="ECO:0007669"/>
    <property type="project" value="UniProtKB-UniRule"/>
</dbReference>
<dbReference type="GO" id="GO:0006805">
    <property type="term" value="P:xenobiotic metabolic process"/>
    <property type="evidence" value="ECO:0007669"/>
    <property type="project" value="TreeGrafter"/>
</dbReference>
<evidence type="ECO:0000256" key="11">
    <source>
        <dbReference type="ARBA" id="ARBA00023033"/>
    </source>
</evidence>
<comment type="similarity">
    <text evidence="4 15">Belongs to the cytochrome P450 family.</text>
</comment>
<dbReference type="Ensembl" id="ENSCGRT00001022272.1">
    <property type="protein sequence ID" value="ENSCGRP00001018028.1"/>
    <property type="gene ID" value="ENSCGRG00001017904.1"/>
</dbReference>
<reference evidence="17" key="2">
    <citation type="submission" date="2025-09" db="UniProtKB">
        <authorList>
            <consortium name="Ensembl"/>
        </authorList>
    </citation>
    <scope>IDENTIFICATION</scope>
</reference>
<dbReference type="GO" id="GO:0009804">
    <property type="term" value="P:coumarin metabolic process"/>
    <property type="evidence" value="ECO:0007669"/>
    <property type="project" value="TreeGrafter"/>
</dbReference>
<evidence type="ECO:0000256" key="1">
    <source>
        <dbReference type="ARBA" id="ARBA00001971"/>
    </source>
</evidence>
<name>A0A3L7GXW0_CRIGR</name>
<dbReference type="GO" id="GO:0005506">
    <property type="term" value="F:iron ion binding"/>
    <property type="evidence" value="ECO:0007669"/>
    <property type="project" value="UniProtKB-UniRule"/>
</dbReference>
<keyword evidence="11 15" id="KW-0503">Monooxygenase</keyword>
<dbReference type="PRINTS" id="PR00463">
    <property type="entry name" value="EP450I"/>
</dbReference>
<keyword evidence="9 15" id="KW-0560">Oxidoreductase</keyword>
<dbReference type="GO" id="GO:0019373">
    <property type="term" value="P:epoxygenase P450 pathway"/>
    <property type="evidence" value="ECO:0007669"/>
    <property type="project" value="TreeGrafter"/>
</dbReference>
<organism evidence="17 18">
    <name type="scientific">Cricetulus griseus</name>
    <name type="common">Chinese hamster</name>
    <name type="synonym">Cricetulus barabensis griseus</name>
    <dbReference type="NCBI Taxonomy" id="10029"/>
    <lineage>
        <taxon>Eukaryota</taxon>
        <taxon>Metazoa</taxon>
        <taxon>Chordata</taxon>
        <taxon>Craniata</taxon>
        <taxon>Vertebrata</taxon>
        <taxon>Euteleostomi</taxon>
        <taxon>Mammalia</taxon>
        <taxon>Eutheria</taxon>
        <taxon>Euarchontoglires</taxon>
        <taxon>Glires</taxon>
        <taxon>Rodentia</taxon>
        <taxon>Myomorpha</taxon>
        <taxon>Muroidea</taxon>
        <taxon>Cricetidae</taxon>
        <taxon>Cricetinae</taxon>
        <taxon>Cricetulus</taxon>
    </lineage>
</organism>
<keyword evidence="12" id="KW-0472">Membrane</keyword>
<dbReference type="GO" id="GO:0016712">
    <property type="term" value="F:oxidoreductase activity, acting on paired donors, with incorporation or reduction of molecular oxygen, reduced flavin or flavoprotein as one donor, and incorporation of one atom of oxygen"/>
    <property type="evidence" value="ECO:0007669"/>
    <property type="project" value="UniProtKB-EC"/>
</dbReference>
<dbReference type="EC" id="1.14.14.1" evidence="16"/>
<dbReference type="InterPro" id="IPR017972">
    <property type="entry name" value="Cyt_P450_CS"/>
</dbReference>
<evidence type="ECO:0000256" key="6">
    <source>
        <dbReference type="ARBA" id="ARBA00022723"/>
    </source>
</evidence>
<dbReference type="InterPro" id="IPR001128">
    <property type="entry name" value="Cyt_P450"/>
</dbReference>
<comment type="subcellular location">
    <subcellularLocation>
        <location evidence="3 16">Endoplasmic reticulum membrane</location>
        <topology evidence="3">Peripheral membrane protein</topology>
    </subcellularLocation>
    <subcellularLocation>
        <location evidence="2 16">Microsome membrane</location>
        <topology evidence="2">Peripheral membrane protein</topology>
    </subcellularLocation>
</comment>
<comment type="catalytic activity">
    <reaction evidence="13 16">
        <text>an organic molecule + reduced [NADPH--hemoprotein reductase] + O2 = an alcohol + oxidized [NADPH--hemoprotein reductase] + H2O + H(+)</text>
        <dbReference type="Rhea" id="RHEA:17149"/>
        <dbReference type="Rhea" id="RHEA-COMP:11964"/>
        <dbReference type="Rhea" id="RHEA-COMP:11965"/>
        <dbReference type="ChEBI" id="CHEBI:15377"/>
        <dbReference type="ChEBI" id="CHEBI:15378"/>
        <dbReference type="ChEBI" id="CHEBI:15379"/>
        <dbReference type="ChEBI" id="CHEBI:30879"/>
        <dbReference type="ChEBI" id="CHEBI:57618"/>
        <dbReference type="ChEBI" id="CHEBI:58210"/>
        <dbReference type="ChEBI" id="CHEBI:142491"/>
        <dbReference type="EC" id="1.14.14.1"/>
    </reaction>
</comment>
<sequence>MLASGLLLVTVLAFLVILVLMSVWKQRELSGKMPPGPTPLPFIGNYLQLNTEEIYNSLMKIRERYGPVFTVHLGPRRRIVILCGQEAVKEALVDHALEFSGRGENATFDWLFKGYGVAFSPWERSKPLRRFSIATLRDFGMGKRGIEERIQEEADYLLEALQKTNGALIDPTFYLSRTVSNVMSSIVFGNRFDYEDKEFLSLLKMMTESFQFTASSTGQLYEMFSSVMKHLPGPQQKAFKELQGLEDFITKKVEQHQSTLDSNSPRDFIDSFLIHMQAEKKNPNTEFYMKNLVLTTLNLFFAGTETVSTTLRYGFLLLMKHPDVEAKIHEEINQVIGRNRQPKYEDRMKMPYTEAVIHEIQRFADLIPMGLPRRVTKDTKFRDFLIPKGTEVFPMLGSVLNDPKFFSNPKDFNPKHFLDDNGQFKKNDAFIPFSLGKRNCFGEGLARMELFLFLTNILQNFHLRSSQAPRDIDVSPKMVGFGTIPPNYTMSFLSH</sequence>
<keyword evidence="8 16" id="KW-0492">Microsome</keyword>
<dbReference type="GO" id="GO:0008392">
    <property type="term" value="F:arachidonate epoxygenase activity"/>
    <property type="evidence" value="ECO:0007669"/>
    <property type="project" value="TreeGrafter"/>
</dbReference>
<comment type="cofactor">
    <cofactor evidence="1 14 16">
        <name>heme</name>
        <dbReference type="ChEBI" id="CHEBI:30413"/>
    </cofactor>
</comment>
<dbReference type="InterPro" id="IPR008067">
    <property type="entry name" value="Cyt_P450_E_grp-I_CYP2A-like"/>
</dbReference>
<dbReference type="Gene3D" id="1.10.630.10">
    <property type="entry name" value="Cytochrome P450"/>
    <property type="match status" value="1"/>
</dbReference>
<reference evidence="17" key="1">
    <citation type="submission" date="2025-08" db="UniProtKB">
        <authorList>
            <consortium name="Ensembl"/>
        </authorList>
    </citation>
    <scope>IDENTIFICATION</scope>
</reference>
<dbReference type="InterPro" id="IPR050182">
    <property type="entry name" value="Cytochrome_P450_fam2"/>
</dbReference>
<dbReference type="PANTHER" id="PTHR24300:SF180">
    <property type="entry name" value="CYTOCHROME P450 2A6"/>
    <property type="match status" value="1"/>
</dbReference>
<evidence type="ECO:0000256" key="4">
    <source>
        <dbReference type="ARBA" id="ARBA00010617"/>
    </source>
</evidence>
<dbReference type="CDD" id="cd20668">
    <property type="entry name" value="CYP2A"/>
    <property type="match status" value="1"/>
</dbReference>
<dbReference type="GO" id="GO:0005789">
    <property type="term" value="C:endoplasmic reticulum membrane"/>
    <property type="evidence" value="ECO:0007669"/>
    <property type="project" value="UniProtKB-SubCell"/>
</dbReference>
<dbReference type="PRINTS" id="PR01684">
    <property type="entry name" value="EP450ICYP2A"/>
</dbReference>
<keyword evidence="7 16" id="KW-0256">Endoplasmic reticulum</keyword>
<evidence type="ECO:0000256" key="14">
    <source>
        <dbReference type="PIRSR" id="PIRSR602401-1"/>
    </source>
</evidence>
<evidence type="ECO:0000256" key="10">
    <source>
        <dbReference type="ARBA" id="ARBA00023004"/>
    </source>
</evidence>
<evidence type="ECO:0000256" key="13">
    <source>
        <dbReference type="ARBA" id="ARBA00047827"/>
    </source>
</evidence>